<dbReference type="GO" id="GO:0035253">
    <property type="term" value="C:ciliary rootlet"/>
    <property type="evidence" value="ECO:0007669"/>
    <property type="project" value="TreeGrafter"/>
</dbReference>
<dbReference type="Proteomes" id="UP000886611">
    <property type="component" value="Unassembled WGS sequence"/>
</dbReference>
<keyword evidence="2" id="KW-1185">Reference proteome</keyword>
<dbReference type="GO" id="GO:0036158">
    <property type="term" value="P:outer dynein arm assembly"/>
    <property type="evidence" value="ECO:0007669"/>
    <property type="project" value="InterPro"/>
</dbReference>
<comment type="caution">
    <text evidence="1">The sequence shown here is derived from an EMBL/GenBank/DDBJ whole genome shotgun (WGS) entry which is preliminary data.</text>
</comment>
<dbReference type="PANTHER" id="PTHR46518">
    <property type="entry name" value="COILED-COIL DOMAIN-CONTAINING PROTEIN 151"/>
    <property type="match status" value="1"/>
</dbReference>
<evidence type="ECO:0000313" key="1">
    <source>
        <dbReference type="EMBL" id="KAG2463029.1"/>
    </source>
</evidence>
<organism evidence="1 2">
    <name type="scientific">Polypterus senegalus</name>
    <name type="common">Senegal bichir</name>
    <dbReference type="NCBI Taxonomy" id="55291"/>
    <lineage>
        <taxon>Eukaryota</taxon>
        <taxon>Metazoa</taxon>
        <taxon>Chordata</taxon>
        <taxon>Craniata</taxon>
        <taxon>Vertebrata</taxon>
        <taxon>Euteleostomi</taxon>
        <taxon>Actinopterygii</taxon>
        <taxon>Polypteriformes</taxon>
        <taxon>Polypteridae</taxon>
        <taxon>Polypterus</taxon>
    </lineage>
</organism>
<accession>A0A8X7X8R4</accession>
<evidence type="ECO:0000313" key="2">
    <source>
        <dbReference type="Proteomes" id="UP000886611"/>
    </source>
</evidence>
<dbReference type="GO" id="GO:0036064">
    <property type="term" value="C:ciliary basal body"/>
    <property type="evidence" value="ECO:0007669"/>
    <property type="project" value="TreeGrafter"/>
</dbReference>
<name>A0A8X7X8R4_POLSE</name>
<proteinExistence type="predicted"/>
<protein>
    <submittedName>
        <fullName evidence="1">CC151 protein</fullName>
    </submittedName>
</protein>
<gene>
    <name evidence="1" type="primary">Ccdc151_1</name>
    <name evidence="1" type="ORF">GTO96_0000268</name>
</gene>
<dbReference type="OrthoDB" id="10334821at2759"/>
<dbReference type="GO" id="GO:0003341">
    <property type="term" value="P:cilium movement"/>
    <property type="evidence" value="ECO:0007669"/>
    <property type="project" value="InterPro"/>
</dbReference>
<feature type="non-terminal residue" evidence="1">
    <location>
        <position position="438"/>
    </location>
</feature>
<dbReference type="InterPro" id="IPR033192">
    <property type="entry name" value="ODAD3"/>
</dbReference>
<feature type="non-terminal residue" evidence="1">
    <location>
        <position position="1"/>
    </location>
</feature>
<dbReference type="AlphaFoldDB" id="A0A8X7X8R4"/>
<sequence length="438" mass="51268">MSALQETEHLPDQPMRTAEQIQSIISKNNILILQMKLHNNMLKKKLETKLEAAVQKLEEQVNKKIEQMSVQSHYREALKCRLEEMKQHHSNHVHMGQTEQETCQQKEQKPLELQSSLEKAHMKYEEAQQLTLIYLDIKKDLQGEILNFKSCLESMKVAVERQRLVVNKLKHIERDLCMAKEEAKAALQTQKDLTNTTHHLRELHRDNYDMEEEEEREKDRERLESPMLLTQHDPEVLEGETLCEAPAETAIETTATDCNEIFQKFEDPSLDPEPENVVQLFISQSDTLQQLEHLASKNNTFLECLKEEQRRIKEELNLIRYTENSRLTREHQDLEELIVQLRAIEKRRDDAGKRANELSSIHDKVRTVLENLDSKLQVISTKVKRVKKMTKMPPLQADEAKTVEGKGLNKAKVQAPNVPRPLKKKKKKRLKTELHQRM</sequence>
<dbReference type="PANTHER" id="PTHR46518:SF1">
    <property type="entry name" value="OUTER DYNEIN ARM-DOCKING COMPLEX SUBUNIT 3"/>
    <property type="match status" value="1"/>
</dbReference>
<dbReference type="GO" id="GO:0097542">
    <property type="term" value="C:ciliary tip"/>
    <property type="evidence" value="ECO:0007669"/>
    <property type="project" value="TreeGrafter"/>
</dbReference>
<dbReference type="EMBL" id="JAATIS010004040">
    <property type="protein sequence ID" value="KAG2463029.1"/>
    <property type="molecule type" value="Genomic_DNA"/>
</dbReference>
<reference evidence="1 2" key="1">
    <citation type="journal article" date="2021" name="Cell">
        <title>Tracing the genetic footprints of vertebrate landing in non-teleost ray-finned fishes.</title>
        <authorList>
            <person name="Bi X."/>
            <person name="Wang K."/>
            <person name="Yang L."/>
            <person name="Pan H."/>
            <person name="Jiang H."/>
            <person name="Wei Q."/>
            <person name="Fang M."/>
            <person name="Yu H."/>
            <person name="Zhu C."/>
            <person name="Cai Y."/>
            <person name="He Y."/>
            <person name="Gan X."/>
            <person name="Zeng H."/>
            <person name="Yu D."/>
            <person name="Zhu Y."/>
            <person name="Jiang H."/>
            <person name="Qiu Q."/>
            <person name="Yang H."/>
            <person name="Zhang Y.E."/>
            <person name="Wang W."/>
            <person name="Zhu M."/>
            <person name="He S."/>
            <person name="Zhang G."/>
        </authorList>
    </citation>
    <scope>NUCLEOTIDE SEQUENCE [LARGE SCALE GENOMIC DNA]</scope>
    <source>
        <strain evidence="1">Bchr_013</strain>
    </source>
</reference>